<dbReference type="RefSeq" id="WP_238479060.1">
    <property type="nucleotide sequence ID" value="NZ_CP064786.1"/>
</dbReference>
<comment type="cofactor">
    <cofactor evidence="1 6">
        <name>FAD</name>
        <dbReference type="ChEBI" id="CHEBI:57692"/>
    </cofactor>
</comment>
<dbReference type="InterPro" id="IPR009100">
    <property type="entry name" value="AcylCoA_DH/oxidase_NM_dom_sf"/>
</dbReference>
<evidence type="ECO:0000313" key="12">
    <source>
        <dbReference type="Proteomes" id="UP000663586"/>
    </source>
</evidence>
<keyword evidence="3 6" id="KW-0285">Flavoprotein</keyword>
<dbReference type="GO" id="GO:0070991">
    <property type="term" value="F:medium-chain fatty acyl-CoA dehydrogenase activity"/>
    <property type="evidence" value="ECO:0007669"/>
    <property type="project" value="UniProtKB-EC"/>
</dbReference>
<dbReference type="InterPro" id="IPR037069">
    <property type="entry name" value="AcylCoA_DH/ox_N_sf"/>
</dbReference>
<evidence type="ECO:0000313" key="11">
    <source>
        <dbReference type="EMBL" id="QSG01958.1"/>
    </source>
</evidence>
<dbReference type="AlphaFoldDB" id="A0A897MPR2"/>
<keyword evidence="5 6" id="KW-0560">Oxidoreductase</keyword>
<feature type="domain" description="Acyl-CoA dehydrogenase/oxidase N-terminal" evidence="10">
    <location>
        <begin position="4"/>
        <end position="114"/>
    </location>
</feature>
<keyword evidence="4 6" id="KW-0274">FAD</keyword>
<proteinExistence type="inferred from homology"/>
<feature type="domain" description="Acyl-CoA oxidase/dehydrogenase middle" evidence="9">
    <location>
        <begin position="119"/>
        <end position="220"/>
    </location>
</feature>
<evidence type="ECO:0000256" key="3">
    <source>
        <dbReference type="ARBA" id="ARBA00022630"/>
    </source>
</evidence>
<evidence type="ECO:0000256" key="4">
    <source>
        <dbReference type="ARBA" id="ARBA00022827"/>
    </source>
</evidence>
<dbReference type="SUPFAM" id="SSF56645">
    <property type="entry name" value="Acyl-CoA dehydrogenase NM domain-like"/>
    <property type="match status" value="1"/>
</dbReference>
<dbReference type="PANTHER" id="PTHR43884">
    <property type="entry name" value="ACYL-COA DEHYDROGENASE"/>
    <property type="match status" value="1"/>
</dbReference>
<feature type="region of interest" description="Disordered" evidence="7">
    <location>
        <begin position="123"/>
        <end position="147"/>
    </location>
</feature>
<dbReference type="FunFam" id="1.10.540.10:FF:000002">
    <property type="entry name" value="Acyl-CoA dehydrogenase FadE19"/>
    <property type="match status" value="1"/>
</dbReference>
<dbReference type="PANTHER" id="PTHR43884:SF12">
    <property type="entry name" value="ISOVALERYL-COA DEHYDROGENASE, MITOCHONDRIAL-RELATED"/>
    <property type="match status" value="1"/>
</dbReference>
<evidence type="ECO:0000256" key="5">
    <source>
        <dbReference type="ARBA" id="ARBA00023002"/>
    </source>
</evidence>
<feature type="domain" description="Acyl-CoA dehydrogenase/oxidase C-terminal" evidence="8">
    <location>
        <begin position="232"/>
        <end position="381"/>
    </location>
</feature>
<evidence type="ECO:0000259" key="8">
    <source>
        <dbReference type="Pfam" id="PF00441"/>
    </source>
</evidence>
<organism evidence="11 12">
    <name type="scientific">Natranaeroarchaeum sulfidigenes</name>
    <dbReference type="NCBI Taxonomy" id="2784880"/>
    <lineage>
        <taxon>Archaea</taxon>
        <taxon>Methanobacteriati</taxon>
        <taxon>Methanobacteriota</taxon>
        <taxon>Stenosarchaea group</taxon>
        <taxon>Halobacteria</taxon>
        <taxon>Halobacteriales</taxon>
        <taxon>Natronoarchaeaceae</taxon>
        <taxon>Natranaeroarchaeum</taxon>
    </lineage>
</organism>
<dbReference type="InterPro" id="IPR006091">
    <property type="entry name" value="Acyl-CoA_Oxase/DH_mid-dom"/>
</dbReference>
<dbReference type="GO" id="GO:0050660">
    <property type="term" value="F:flavin adenine dinucleotide binding"/>
    <property type="evidence" value="ECO:0007669"/>
    <property type="project" value="InterPro"/>
</dbReference>
<dbReference type="GeneID" id="70684118"/>
<dbReference type="InterPro" id="IPR006089">
    <property type="entry name" value="Acyl-CoA_DH_CS"/>
</dbReference>
<dbReference type="PROSITE" id="PS00073">
    <property type="entry name" value="ACYL_COA_DH_2"/>
    <property type="match status" value="1"/>
</dbReference>
<evidence type="ECO:0000259" key="9">
    <source>
        <dbReference type="Pfam" id="PF02770"/>
    </source>
</evidence>
<dbReference type="FunFam" id="2.40.110.10:FF:000002">
    <property type="entry name" value="Acyl-CoA dehydrogenase fadE12"/>
    <property type="match status" value="1"/>
</dbReference>
<evidence type="ECO:0000256" key="1">
    <source>
        <dbReference type="ARBA" id="ARBA00001974"/>
    </source>
</evidence>
<keyword evidence="12" id="KW-1185">Reference proteome</keyword>
<evidence type="ECO:0000256" key="6">
    <source>
        <dbReference type="RuleBase" id="RU362125"/>
    </source>
</evidence>
<dbReference type="InterPro" id="IPR046373">
    <property type="entry name" value="Acyl-CoA_Oxase/DH_mid-dom_sf"/>
</dbReference>
<dbReference type="EC" id="1.3.8.7" evidence="11"/>
<dbReference type="KEGG" id="hara:AArcS_0734"/>
<dbReference type="InterPro" id="IPR036250">
    <property type="entry name" value="AcylCo_DH-like_C"/>
</dbReference>
<sequence length="382" mass="41078">MELSDEQQAIRDVVHEFAVEELQPIAREADETEQFPEDIWDGLADLDLTGLTTPGAYGGYDADRVTYALVNEEVAYGALAVATALSVHCLATSCIAEFGSERQKDRWLPEMAKGRPVGAFALSEPGAGSNPAEMTTEARPVGGDGDSDPTEYVLDGEKQWITNGERAGVYIVFAKTDSEDPDSITQFVVPGDADGLSVGDPEEKLGLRASDTTSLTFDDVRIPAENRLTPEGEGLSAALSILTGGRIGIAAQSVGLAQSAFDMAREYVGEREQFGGPIADIQTVRHKIAEMYAEIQSARAITLTAARADDRGDDGPLQASVAKYVASETAMDVTNEAVQLHGGYGYVTEFDVERLYRDARVTTIYEGTSEIQKTIIARHLLD</sequence>
<dbReference type="InterPro" id="IPR013786">
    <property type="entry name" value="AcylCoA_DH/ox_N"/>
</dbReference>
<protein>
    <submittedName>
        <fullName evidence="11">Acyl-CoA dehydrogenase</fullName>
        <ecNumber evidence="11">1.3.8.1</ecNumber>
        <ecNumber evidence="11">1.3.8.7</ecNumber>
    </submittedName>
</protein>
<dbReference type="Gene3D" id="2.40.110.10">
    <property type="entry name" value="Butyryl-CoA Dehydrogenase, subunit A, domain 2"/>
    <property type="match status" value="1"/>
</dbReference>
<accession>A0A897MPR2</accession>
<dbReference type="Pfam" id="PF02771">
    <property type="entry name" value="Acyl-CoA_dh_N"/>
    <property type="match status" value="1"/>
</dbReference>
<comment type="similarity">
    <text evidence="2 6">Belongs to the acyl-CoA dehydrogenase family.</text>
</comment>
<evidence type="ECO:0000256" key="2">
    <source>
        <dbReference type="ARBA" id="ARBA00009347"/>
    </source>
</evidence>
<name>A0A897MPR2_9EURY</name>
<dbReference type="Pfam" id="PF02770">
    <property type="entry name" value="Acyl-CoA_dh_M"/>
    <property type="match status" value="1"/>
</dbReference>
<dbReference type="Gene3D" id="1.10.540.10">
    <property type="entry name" value="Acyl-CoA dehydrogenase/oxidase, N-terminal domain"/>
    <property type="match status" value="1"/>
</dbReference>
<gene>
    <name evidence="11" type="primary">caiA2</name>
    <name evidence="11" type="ORF">AArcS_0734</name>
</gene>
<reference evidence="11" key="1">
    <citation type="submission" date="2020-11" db="EMBL/GenBank/DDBJ databases">
        <title>Carbohydrate-dependent, anaerobic sulfur respiration: A novel catabolism in halophilic archaea.</title>
        <authorList>
            <person name="Sorokin D.Y."/>
            <person name="Messina E."/>
            <person name="Smedile F."/>
            <person name="La Cono V."/>
            <person name="Hallsworth J.E."/>
            <person name="Yakimov M.M."/>
        </authorList>
    </citation>
    <scope>NUCLEOTIDE SEQUENCE</scope>
    <source>
        <strain evidence="11">AArc-S</strain>
    </source>
</reference>
<dbReference type="EMBL" id="CP064786">
    <property type="protein sequence ID" value="QSG01958.1"/>
    <property type="molecule type" value="Genomic_DNA"/>
</dbReference>
<dbReference type="Pfam" id="PF00441">
    <property type="entry name" value="Acyl-CoA_dh_1"/>
    <property type="match status" value="1"/>
</dbReference>
<dbReference type="Gene3D" id="1.20.140.10">
    <property type="entry name" value="Butyryl-CoA Dehydrogenase, subunit A, domain 3"/>
    <property type="match status" value="1"/>
</dbReference>
<dbReference type="Proteomes" id="UP000663586">
    <property type="component" value="Chromosome"/>
</dbReference>
<dbReference type="EC" id="1.3.8.1" evidence="11"/>
<dbReference type="InterPro" id="IPR009075">
    <property type="entry name" value="AcylCo_DH/oxidase_C"/>
</dbReference>
<dbReference type="SUPFAM" id="SSF47203">
    <property type="entry name" value="Acyl-CoA dehydrogenase C-terminal domain-like"/>
    <property type="match status" value="1"/>
</dbReference>
<dbReference type="PIRSF" id="PIRSF016578">
    <property type="entry name" value="HsaA"/>
    <property type="match status" value="1"/>
</dbReference>
<dbReference type="FunFam" id="1.20.140.10:FF:000004">
    <property type="entry name" value="Acyl-CoA dehydrogenase FadE25"/>
    <property type="match status" value="1"/>
</dbReference>
<dbReference type="GO" id="GO:0016937">
    <property type="term" value="F:short-chain fatty acyl-CoA dehydrogenase activity"/>
    <property type="evidence" value="ECO:0007669"/>
    <property type="project" value="UniProtKB-EC"/>
</dbReference>
<evidence type="ECO:0000259" key="10">
    <source>
        <dbReference type="Pfam" id="PF02771"/>
    </source>
</evidence>
<evidence type="ECO:0000256" key="7">
    <source>
        <dbReference type="SAM" id="MobiDB-lite"/>
    </source>
</evidence>